<evidence type="ECO:0000313" key="4">
    <source>
        <dbReference type="EMBL" id="WLF44779.1"/>
    </source>
</evidence>
<reference evidence="3" key="1">
    <citation type="submission" date="2022-12" db="EMBL/GenBank/DDBJ databases">
        <authorList>
            <person name="Krivoruchko A.V."/>
            <person name="Elkin A."/>
        </authorList>
    </citation>
    <scope>NUCLEOTIDE SEQUENCE</scope>
    <source>
        <strain evidence="3">IEGM 249</strain>
    </source>
</reference>
<name>A0AAX3Y9E0_RHOOP</name>
<dbReference type="EMBL" id="CP130953">
    <property type="protein sequence ID" value="WLF44779.1"/>
    <property type="molecule type" value="Genomic_DNA"/>
</dbReference>
<accession>A0AAX3Y9E0</accession>
<keyword evidence="1 4" id="KW-0378">Hydrolase</keyword>
<gene>
    <name evidence="3" type="ORF">O4328_22010</name>
    <name evidence="4" type="ORF">Q5707_22950</name>
</gene>
<dbReference type="AlphaFoldDB" id="A0AAX3Y9E0"/>
<protein>
    <submittedName>
        <fullName evidence="4">Alpha/beta hydrolase</fullName>
    </submittedName>
</protein>
<keyword evidence="5" id="KW-1185">Reference proteome</keyword>
<dbReference type="EMBL" id="JAPWIS010000011">
    <property type="protein sequence ID" value="MCZ4586326.1"/>
    <property type="molecule type" value="Genomic_DNA"/>
</dbReference>
<evidence type="ECO:0000313" key="6">
    <source>
        <dbReference type="Proteomes" id="UP001231166"/>
    </source>
</evidence>
<organism evidence="4 6">
    <name type="scientific">Rhodococcus opacus</name>
    <name type="common">Nocardia opaca</name>
    <dbReference type="NCBI Taxonomy" id="37919"/>
    <lineage>
        <taxon>Bacteria</taxon>
        <taxon>Bacillati</taxon>
        <taxon>Actinomycetota</taxon>
        <taxon>Actinomycetes</taxon>
        <taxon>Mycobacteriales</taxon>
        <taxon>Nocardiaceae</taxon>
        <taxon>Rhodococcus</taxon>
    </lineage>
</organism>
<evidence type="ECO:0000256" key="1">
    <source>
        <dbReference type="ARBA" id="ARBA00022801"/>
    </source>
</evidence>
<evidence type="ECO:0000313" key="5">
    <source>
        <dbReference type="Proteomes" id="UP001066327"/>
    </source>
</evidence>
<sequence length="275" mass="29321">MPDIEVEPGVRIHAQTVGTGPPVVLLHGWAFDHRIWDRQIRVLAEAGYATVAIDLRGHGRSDRPYGDYTLERLSRDVITVITKLGLTDAALVGWSLGGVTAFKVAVEAPQLLSRLVLVGSNGVATSRQTGYEFGYPASAHLPSLRVAELADRLAARRSLIRGAFADVPADATVEYLLGQTLDTPSWAGAATLATLLNADLVAEVDGMTVKTVQIIGEKDPVFSRRGAAWLAERLPQLGQVVLPGCGHYPMIEAPDAFDDALLSAVRGAAPANRSD</sequence>
<dbReference type="InterPro" id="IPR000073">
    <property type="entry name" value="AB_hydrolase_1"/>
</dbReference>
<dbReference type="InterPro" id="IPR000639">
    <property type="entry name" value="Epox_hydrolase-like"/>
</dbReference>
<dbReference type="RefSeq" id="WP_120660814.1">
    <property type="nucleotide sequence ID" value="NZ_CP082160.1"/>
</dbReference>
<feature type="domain" description="AB hydrolase-1" evidence="2">
    <location>
        <begin position="21"/>
        <end position="254"/>
    </location>
</feature>
<reference evidence="4" key="2">
    <citation type="submission" date="2023-07" db="EMBL/GenBank/DDBJ databases">
        <title>Genomic analysis of Rhodococcus opacus VOC-14 with glycol ethers degradation activity.</title>
        <authorList>
            <person name="Narkevich D.A."/>
            <person name="Hlushen A.M."/>
            <person name="Akhremchuk A.E."/>
            <person name="Sikolenko M.A."/>
            <person name="Valentovich L.N."/>
        </authorList>
    </citation>
    <scope>NUCLEOTIDE SEQUENCE</scope>
    <source>
        <strain evidence="4">VOC-14</strain>
    </source>
</reference>
<dbReference type="Gene3D" id="3.40.50.1820">
    <property type="entry name" value="alpha/beta hydrolase"/>
    <property type="match status" value="1"/>
</dbReference>
<dbReference type="PANTHER" id="PTHR43798:SF31">
    <property type="entry name" value="AB HYDROLASE SUPERFAMILY PROTEIN YCLE"/>
    <property type="match status" value="1"/>
</dbReference>
<dbReference type="PRINTS" id="PR00412">
    <property type="entry name" value="EPOXHYDRLASE"/>
</dbReference>
<dbReference type="SUPFAM" id="SSF53474">
    <property type="entry name" value="alpha/beta-Hydrolases"/>
    <property type="match status" value="1"/>
</dbReference>
<evidence type="ECO:0000259" key="2">
    <source>
        <dbReference type="Pfam" id="PF00561"/>
    </source>
</evidence>
<dbReference type="Proteomes" id="UP001231166">
    <property type="component" value="Chromosome"/>
</dbReference>
<dbReference type="PANTHER" id="PTHR43798">
    <property type="entry name" value="MONOACYLGLYCEROL LIPASE"/>
    <property type="match status" value="1"/>
</dbReference>
<dbReference type="Pfam" id="PF00561">
    <property type="entry name" value="Abhydrolase_1"/>
    <property type="match status" value="1"/>
</dbReference>
<dbReference type="PRINTS" id="PR00111">
    <property type="entry name" value="ABHYDROLASE"/>
</dbReference>
<dbReference type="Proteomes" id="UP001066327">
    <property type="component" value="Unassembled WGS sequence"/>
</dbReference>
<dbReference type="GO" id="GO:0016787">
    <property type="term" value="F:hydrolase activity"/>
    <property type="evidence" value="ECO:0007669"/>
    <property type="project" value="UniProtKB-KW"/>
</dbReference>
<proteinExistence type="predicted"/>
<dbReference type="InterPro" id="IPR029058">
    <property type="entry name" value="AB_hydrolase_fold"/>
</dbReference>
<dbReference type="InterPro" id="IPR050266">
    <property type="entry name" value="AB_hydrolase_sf"/>
</dbReference>
<evidence type="ECO:0000313" key="3">
    <source>
        <dbReference type="EMBL" id="MCZ4586326.1"/>
    </source>
</evidence>
<dbReference type="GO" id="GO:0016020">
    <property type="term" value="C:membrane"/>
    <property type="evidence" value="ECO:0007669"/>
    <property type="project" value="TreeGrafter"/>
</dbReference>